<proteinExistence type="predicted"/>
<dbReference type="OrthoDB" id="1890790at2759"/>
<dbReference type="AlphaFoldDB" id="A0A9P0MU36"/>
<evidence type="ECO:0000313" key="2">
    <source>
        <dbReference type="Proteomes" id="UP001152798"/>
    </source>
</evidence>
<dbReference type="EMBL" id="OV725082">
    <property type="protein sequence ID" value="CAH1405099.1"/>
    <property type="molecule type" value="Genomic_DNA"/>
</dbReference>
<sequence length="76" mass="8888">MPLKRWRLRWRQNISSEDSTIRDVLHWYNSVNAAMLAHLTDQIKETDNSGVWRRSTETSLALVLDLSCRKSSCNLL</sequence>
<protein>
    <submittedName>
        <fullName evidence="1">Uncharacterized protein</fullName>
    </submittedName>
</protein>
<accession>A0A9P0MU36</accession>
<keyword evidence="2" id="KW-1185">Reference proteome</keyword>
<reference evidence="1" key="1">
    <citation type="submission" date="2022-01" db="EMBL/GenBank/DDBJ databases">
        <authorList>
            <person name="King R."/>
        </authorList>
    </citation>
    <scope>NUCLEOTIDE SEQUENCE</scope>
</reference>
<organism evidence="1 2">
    <name type="scientific">Nezara viridula</name>
    <name type="common">Southern green stink bug</name>
    <name type="synonym">Cimex viridulus</name>
    <dbReference type="NCBI Taxonomy" id="85310"/>
    <lineage>
        <taxon>Eukaryota</taxon>
        <taxon>Metazoa</taxon>
        <taxon>Ecdysozoa</taxon>
        <taxon>Arthropoda</taxon>
        <taxon>Hexapoda</taxon>
        <taxon>Insecta</taxon>
        <taxon>Pterygota</taxon>
        <taxon>Neoptera</taxon>
        <taxon>Paraneoptera</taxon>
        <taxon>Hemiptera</taxon>
        <taxon>Heteroptera</taxon>
        <taxon>Panheteroptera</taxon>
        <taxon>Pentatomomorpha</taxon>
        <taxon>Pentatomoidea</taxon>
        <taxon>Pentatomidae</taxon>
        <taxon>Pentatominae</taxon>
        <taxon>Nezara</taxon>
    </lineage>
</organism>
<dbReference type="Proteomes" id="UP001152798">
    <property type="component" value="Chromosome 6"/>
</dbReference>
<gene>
    <name evidence="1" type="ORF">NEZAVI_LOCUS13383</name>
</gene>
<name>A0A9P0MU36_NEZVI</name>
<evidence type="ECO:0000313" key="1">
    <source>
        <dbReference type="EMBL" id="CAH1405099.1"/>
    </source>
</evidence>